<feature type="transmembrane region" description="Helical" evidence="7">
    <location>
        <begin position="44"/>
        <end position="67"/>
    </location>
</feature>
<keyword evidence="5 7" id="KW-0472">Membrane</keyword>
<evidence type="ECO:0000256" key="1">
    <source>
        <dbReference type="ARBA" id="ARBA00004141"/>
    </source>
</evidence>
<dbReference type="Pfam" id="PF04515">
    <property type="entry name" value="Choline_transpo"/>
    <property type="match status" value="1"/>
</dbReference>
<organism evidence="8 9">
    <name type="scientific">Prorocentrum cordatum</name>
    <dbReference type="NCBI Taxonomy" id="2364126"/>
    <lineage>
        <taxon>Eukaryota</taxon>
        <taxon>Sar</taxon>
        <taxon>Alveolata</taxon>
        <taxon>Dinophyceae</taxon>
        <taxon>Prorocentrales</taxon>
        <taxon>Prorocentraceae</taxon>
        <taxon>Prorocentrum</taxon>
    </lineage>
</organism>
<reference evidence="8" key="1">
    <citation type="submission" date="2023-10" db="EMBL/GenBank/DDBJ databases">
        <authorList>
            <person name="Chen Y."/>
            <person name="Shah S."/>
            <person name="Dougan E. K."/>
            <person name="Thang M."/>
            <person name="Chan C."/>
        </authorList>
    </citation>
    <scope>NUCLEOTIDE SEQUENCE [LARGE SCALE GENOMIC DNA]</scope>
</reference>
<feature type="transmembrane region" description="Helical" evidence="7">
    <location>
        <begin position="79"/>
        <end position="103"/>
    </location>
</feature>
<dbReference type="EMBL" id="CAUYUJ010017211">
    <property type="protein sequence ID" value="CAK0872854.1"/>
    <property type="molecule type" value="Genomic_DNA"/>
</dbReference>
<dbReference type="Proteomes" id="UP001189429">
    <property type="component" value="Unassembled WGS sequence"/>
</dbReference>
<evidence type="ECO:0000313" key="9">
    <source>
        <dbReference type="Proteomes" id="UP001189429"/>
    </source>
</evidence>
<comment type="caution">
    <text evidence="8">The sequence shown here is derived from an EMBL/GenBank/DDBJ whole genome shotgun (WGS) entry which is preliminary data.</text>
</comment>
<protein>
    <recommendedName>
        <fullName evidence="7">Choline transporter-like protein</fullName>
    </recommendedName>
</protein>
<sequence length="193" mass="21248">MIYLSKQAKAQGNRVMECVLKVRRVFAYCLWCFEKSVKFLNKNAYIQIALLATNFCVSAKNAFWLIARNAVRFGVLGSLGFIVHLIGKYLIMTATAVLGFLILEEMHSDVAAVPVVCVLVYCVIGYTMGVLFMDVFGLAVDATLQCFIATEEMGIDNSFIRALKKFVTDTVESGDNQEGKHESCCACCAGCCS</sequence>
<dbReference type="PANTHER" id="PTHR12385">
    <property type="entry name" value="CHOLINE TRANSPORTER-LIKE (SLC FAMILY 44)"/>
    <property type="match status" value="1"/>
</dbReference>
<dbReference type="InterPro" id="IPR007603">
    <property type="entry name" value="Choline_transptr-like"/>
</dbReference>
<feature type="transmembrane region" description="Helical" evidence="7">
    <location>
        <begin position="110"/>
        <end position="133"/>
    </location>
</feature>
<gene>
    <name evidence="8" type="ORF">PCOR1329_LOCUS58208</name>
</gene>
<comment type="function">
    <text evidence="7">Choline transporter.</text>
</comment>
<name>A0ABN9VKG4_9DINO</name>
<evidence type="ECO:0000256" key="5">
    <source>
        <dbReference type="ARBA" id="ARBA00023136"/>
    </source>
</evidence>
<comment type="subcellular location">
    <subcellularLocation>
        <location evidence="7">Cell membrane</location>
        <topology evidence="7">Multi-pass membrane protein</topology>
    </subcellularLocation>
    <subcellularLocation>
        <location evidence="1">Membrane</location>
        <topology evidence="1">Multi-pass membrane protein</topology>
    </subcellularLocation>
</comment>
<proteinExistence type="inferred from homology"/>
<evidence type="ECO:0000256" key="6">
    <source>
        <dbReference type="ARBA" id="ARBA00023180"/>
    </source>
</evidence>
<keyword evidence="6" id="KW-0325">Glycoprotein</keyword>
<keyword evidence="4 7" id="KW-1133">Transmembrane helix</keyword>
<comment type="caution">
    <text evidence="7">Lacks conserved residue(s) required for the propagation of feature annotation.</text>
</comment>
<accession>A0ABN9VKG4</accession>
<dbReference type="PANTHER" id="PTHR12385:SF14">
    <property type="entry name" value="CHOLINE TRANSPORTER-LIKE 2"/>
    <property type="match status" value="1"/>
</dbReference>
<evidence type="ECO:0000313" key="8">
    <source>
        <dbReference type="EMBL" id="CAK0872854.1"/>
    </source>
</evidence>
<evidence type="ECO:0000256" key="7">
    <source>
        <dbReference type="RuleBase" id="RU368066"/>
    </source>
</evidence>
<comment type="similarity">
    <text evidence="2 7">Belongs to the CTL (choline transporter-like) family.</text>
</comment>
<evidence type="ECO:0000256" key="4">
    <source>
        <dbReference type="ARBA" id="ARBA00022989"/>
    </source>
</evidence>
<keyword evidence="9" id="KW-1185">Reference proteome</keyword>
<evidence type="ECO:0000256" key="3">
    <source>
        <dbReference type="ARBA" id="ARBA00022692"/>
    </source>
</evidence>
<keyword evidence="3 7" id="KW-0812">Transmembrane</keyword>
<evidence type="ECO:0000256" key="2">
    <source>
        <dbReference type="ARBA" id="ARBA00007168"/>
    </source>
</evidence>